<gene>
    <name evidence="1" type="ORF">CFP56_022343</name>
</gene>
<reference evidence="1 2" key="1">
    <citation type="journal article" date="2018" name="Sci. Data">
        <title>The draft genome sequence of cork oak.</title>
        <authorList>
            <person name="Ramos A.M."/>
            <person name="Usie A."/>
            <person name="Barbosa P."/>
            <person name="Barros P.M."/>
            <person name="Capote T."/>
            <person name="Chaves I."/>
            <person name="Simoes F."/>
            <person name="Abreu I."/>
            <person name="Carrasquinho I."/>
            <person name="Faro C."/>
            <person name="Guimaraes J.B."/>
            <person name="Mendonca D."/>
            <person name="Nobrega F."/>
            <person name="Rodrigues L."/>
            <person name="Saibo N.J.M."/>
            <person name="Varela M.C."/>
            <person name="Egas C."/>
            <person name="Matos J."/>
            <person name="Miguel C.M."/>
            <person name="Oliveira M.M."/>
            <person name="Ricardo C.P."/>
            <person name="Goncalves S."/>
        </authorList>
    </citation>
    <scope>NUCLEOTIDE SEQUENCE [LARGE SCALE GENOMIC DNA]</scope>
    <source>
        <strain evidence="2">cv. HL8</strain>
    </source>
</reference>
<comment type="caution">
    <text evidence="1">The sequence shown here is derived from an EMBL/GenBank/DDBJ whole genome shotgun (WGS) entry which is preliminary data.</text>
</comment>
<protein>
    <submittedName>
        <fullName evidence="1">Uncharacterized protein</fullName>
    </submittedName>
</protein>
<accession>A0AAW0KBH7</accession>
<dbReference type="Proteomes" id="UP000237347">
    <property type="component" value="Unassembled WGS sequence"/>
</dbReference>
<proteinExistence type="predicted"/>
<dbReference type="EMBL" id="PKMF04000349">
    <property type="protein sequence ID" value="KAK7836597.1"/>
    <property type="molecule type" value="Genomic_DNA"/>
</dbReference>
<dbReference type="AlphaFoldDB" id="A0AAW0KBH7"/>
<organism evidence="1 2">
    <name type="scientific">Quercus suber</name>
    <name type="common">Cork oak</name>
    <dbReference type="NCBI Taxonomy" id="58331"/>
    <lineage>
        <taxon>Eukaryota</taxon>
        <taxon>Viridiplantae</taxon>
        <taxon>Streptophyta</taxon>
        <taxon>Embryophyta</taxon>
        <taxon>Tracheophyta</taxon>
        <taxon>Spermatophyta</taxon>
        <taxon>Magnoliopsida</taxon>
        <taxon>eudicotyledons</taxon>
        <taxon>Gunneridae</taxon>
        <taxon>Pentapetalae</taxon>
        <taxon>rosids</taxon>
        <taxon>fabids</taxon>
        <taxon>Fagales</taxon>
        <taxon>Fagaceae</taxon>
        <taxon>Quercus</taxon>
    </lineage>
</organism>
<evidence type="ECO:0000313" key="1">
    <source>
        <dbReference type="EMBL" id="KAK7836597.1"/>
    </source>
</evidence>
<name>A0AAW0KBH7_QUESU</name>
<keyword evidence="2" id="KW-1185">Reference proteome</keyword>
<evidence type="ECO:0000313" key="2">
    <source>
        <dbReference type="Proteomes" id="UP000237347"/>
    </source>
</evidence>
<sequence>MSKFSFSGWGETVKVITSSSLWNMLSRHLCTQLSFSIISVRERERERERGGSPKLHYSYDDNHSLPSLEAHMKSMFYESVSV</sequence>